<name>A0ABT6KYX8_9MYCO</name>
<reference evidence="1 2" key="1">
    <citation type="submission" date="2023-04" db="EMBL/GenBank/DDBJ databases">
        <title>Forest soil microbial communities from Buena Vista Peninsula, Colon Province, Panama.</title>
        <authorList>
            <person name="Bouskill N."/>
        </authorList>
    </citation>
    <scope>NUCLEOTIDE SEQUENCE [LARGE SCALE GENOMIC DNA]</scope>
    <source>
        <strain evidence="1 2">AC80</strain>
    </source>
</reference>
<protein>
    <recommendedName>
        <fullName evidence="3">RCK C-terminal domain-containing protein</fullName>
    </recommendedName>
</protein>
<organism evidence="1 2">
    <name type="scientific">Mycolicibacterium frederiksbergense</name>
    <dbReference type="NCBI Taxonomy" id="117567"/>
    <lineage>
        <taxon>Bacteria</taxon>
        <taxon>Bacillati</taxon>
        <taxon>Actinomycetota</taxon>
        <taxon>Actinomycetes</taxon>
        <taxon>Mycobacteriales</taxon>
        <taxon>Mycobacteriaceae</taxon>
        <taxon>Mycolicibacterium</taxon>
    </lineage>
</organism>
<dbReference type="Proteomes" id="UP001160130">
    <property type="component" value="Unassembled WGS sequence"/>
</dbReference>
<dbReference type="EMBL" id="JARXVE010000002">
    <property type="protein sequence ID" value="MDH6195235.1"/>
    <property type="molecule type" value="Genomic_DNA"/>
</dbReference>
<evidence type="ECO:0008006" key="3">
    <source>
        <dbReference type="Google" id="ProtNLM"/>
    </source>
</evidence>
<evidence type="ECO:0000313" key="1">
    <source>
        <dbReference type="EMBL" id="MDH6195235.1"/>
    </source>
</evidence>
<gene>
    <name evidence="1" type="ORF">M2272_001864</name>
</gene>
<dbReference type="RefSeq" id="WP_280831841.1">
    <property type="nucleotide sequence ID" value="NZ_JARXVE010000002.1"/>
</dbReference>
<keyword evidence="2" id="KW-1185">Reference proteome</keyword>
<proteinExistence type="predicted"/>
<accession>A0ABT6KYX8</accession>
<comment type="caution">
    <text evidence="1">The sequence shown here is derived from an EMBL/GenBank/DDBJ whole genome shotgun (WGS) entry which is preliminary data.</text>
</comment>
<sequence length="153" mass="16356">MTDAVLITVLCLIGGGAIGAALTARNLPVRGRCLCRDDEADERLVTLGELVAEFDHMLVRKGLLTGAQLALIRTGIRSRGIVTGVRATGAIREDYREVELDLMVSRHGGGQFPARERALIPVSALAKLAPGNVIDTYYRPDDESTVAICVSPT</sequence>
<evidence type="ECO:0000313" key="2">
    <source>
        <dbReference type="Proteomes" id="UP001160130"/>
    </source>
</evidence>